<reference evidence="9" key="1">
    <citation type="journal article" date="2020" name="Stud. Mycol.">
        <title>101 Dothideomycetes genomes: a test case for predicting lifestyles and emergence of pathogens.</title>
        <authorList>
            <person name="Haridas S."/>
            <person name="Albert R."/>
            <person name="Binder M."/>
            <person name="Bloem J."/>
            <person name="Labutti K."/>
            <person name="Salamov A."/>
            <person name="Andreopoulos B."/>
            <person name="Baker S."/>
            <person name="Barry K."/>
            <person name="Bills G."/>
            <person name="Bluhm B."/>
            <person name="Cannon C."/>
            <person name="Castanera R."/>
            <person name="Culley D."/>
            <person name="Daum C."/>
            <person name="Ezra D."/>
            <person name="Gonzalez J."/>
            <person name="Henrissat B."/>
            <person name="Kuo A."/>
            <person name="Liang C."/>
            <person name="Lipzen A."/>
            <person name="Lutzoni F."/>
            <person name="Magnuson J."/>
            <person name="Mondo S."/>
            <person name="Nolan M."/>
            <person name="Ohm R."/>
            <person name="Pangilinan J."/>
            <person name="Park H.-J."/>
            <person name="Ramirez L."/>
            <person name="Alfaro M."/>
            <person name="Sun H."/>
            <person name="Tritt A."/>
            <person name="Yoshinaga Y."/>
            <person name="Zwiers L.-H."/>
            <person name="Turgeon B."/>
            <person name="Goodwin S."/>
            <person name="Spatafora J."/>
            <person name="Crous P."/>
            <person name="Grigoriev I."/>
        </authorList>
    </citation>
    <scope>NUCLEOTIDE SEQUENCE</scope>
    <source>
        <strain evidence="9">CBS 123094</strain>
    </source>
</reference>
<evidence type="ECO:0000256" key="3">
    <source>
        <dbReference type="ARBA" id="ARBA00022833"/>
    </source>
</evidence>
<evidence type="ECO:0000313" key="10">
    <source>
        <dbReference type="Proteomes" id="UP000799779"/>
    </source>
</evidence>
<keyword evidence="2" id="KW-0479">Metal-binding</keyword>
<keyword evidence="6" id="KW-0804">Transcription</keyword>
<dbReference type="GO" id="GO:0008270">
    <property type="term" value="F:zinc ion binding"/>
    <property type="evidence" value="ECO:0007669"/>
    <property type="project" value="InterPro"/>
</dbReference>
<dbReference type="PANTHER" id="PTHR47782:SF1">
    <property type="entry name" value="PYRIMIDINE PATHWAY REGULATORY PROTEIN 1"/>
    <property type="match status" value="1"/>
</dbReference>
<dbReference type="GO" id="GO:0000981">
    <property type="term" value="F:DNA-binding transcription factor activity, RNA polymerase II-specific"/>
    <property type="evidence" value="ECO:0007669"/>
    <property type="project" value="TreeGrafter"/>
</dbReference>
<gene>
    <name evidence="9" type="ORF">P154DRAFT_603586</name>
</gene>
<name>A0A6A5WX40_9PLEO</name>
<proteinExistence type="predicted"/>
<dbReference type="AlphaFoldDB" id="A0A6A5WX40"/>
<accession>A0A6A5WX40</accession>
<keyword evidence="3" id="KW-0862">Zinc</keyword>
<evidence type="ECO:0000256" key="6">
    <source>
        <dbReference type="ARBA" id="ARBA00023163"/>
    </source>
</evidence>
<dbReference type="GO" id="GO:0043565">
    <property type="term" value="F:sequence-specific DNA binding"/>
    <property type="evidence" value="ECO:0007669"/>
    <property type="project" value="TreeGrafter"/>
</dbReference>
<evidence type="ECO:0000256" key="4">
    <source>
        <dbReference type="ARBA" id="ARBA00023015"/>
    </source>
</evidence>
<keyword evidence="5" id="KW-0238">DNA-binding</keyword>
<dbReference type="Proteomes" id="UP000799779">
    <property type="component" value="Unassembled WGS sequence"/>
</dbReference>
<dbReference type="InterPro" id="IPR052202">
    <property type="entry name" value="Yeast_MetPath_Reg"/>
</dbReference>
<dbReference type="OrthoDB" id="2399539at2759"/>
<dbReference type="EMBL" id="ML977560">
    <property type="protein sequence ID" value="KAF2006167.1"/>
    <property type="molecule type" value="Genomic_DNA"/>
</dbReference>
<feature type="domain" description="Xylanolytic transcriptional activator regulatory" evidence="8">
    <location>
        <begin position="21"/>
        <end position="129"/>
    </location>
</feature>
<protein>
    <recommendedName>
        <fullName evidence="8">Xylanolytic transcriptional activator regulatory domain-containing protein</fullName>
    </recommendedName>
</protein>
<dbReference type="PANTHER" id="PTHR47782">
    <property type="entry name" value="ZN(II)2CYS6 TRANSCRIPTION FACTOR (EUROFUNG)-RELATED"/>
    <property type="match status" value="1"/>
</dbReference>
<sequence length="370" mass="41967">MGLHWENEGQSLSTDPDLLYDRRRLWYSAYHFDRVLGITLGRPFGINDEATLVKLPNPWRTTRPPLGHNNNNFDIHHQRAHNHLFSMAKLESEIKHVQHSQSWPLKVAYPKPNVAAWVQDIHPRLQEWYSTIPETSKAHPSSIFANQAYWDTIYNKAILLLYRPNANAQTQPAEALSMSHKAACSLISNIKALQREGKLDVLWKSVHDLFMAGLTVIYGLWQSKEIRELNHLSSSISTLQSCTSTLSAMSETFHGATSCRDIFDTLSSVTTEWLVTNDAEKVNQNLVEFEKQVEELMQQFQPSREGSFANGNMANDMSTMLSTDNFAFGEMLSSAAQWHEFQDIDMGMLGQFPPAMGSASDMNLGLYSLM</sequence>
<evidence type="ECO:0000259" key="8">
    <source>
        <dbReference type="Pfam" id="PF04082"/>
    </source>
</evidence>
<evidence type="ECO:0000256" key="2">
    <source>
        <dbReference type="ARBA" id="ARBA00022723"/>
    </source>
</evidence>
<dbReference type="InterPro" id="IPR007219">
    <property type="entry name" value="XnlR_reg_dom"/>
</dbReference>
<keyword evidence="7" id="KW-0539">Nucleus</keyword>
<dbReference type="GO" id="GO:0045944">
    <property type="term" value="P:positive regulation of transcription by RNA polymerase II"/>
    <property type="evidence" value="ECO:0007669"/>
    <property type="project" value="TreeGrafter"/>
</dbReference>
<keyword evidence="4" id="KW-0805">Transcription regulation</keyword>
<comment type="subcellular location">
    <subcellularLocation>
        <location evidence="1">Nucleus</location>
    </subcellularLocation>
</comment>
<keyword evidence="10" id="KW-1185">Reference proteome</keyword>
<evidence type="ECO:0000313" key="9">
    <source>
        <dbReference type="EMBL" id="KAF2006167.1"/>
    </source>
</evidence>
<evidence type="ECO:0000256" key="7">
    <source>
        <dbReference type="ARBA" id="ARBA00023242"/>
    </source>
</evidence>
<evidence type="ECO:0000256" key="5">
    <source>
        <dbReference type="ARBA" id="ARBA00023125"/>
    </source>
</evidence>
<evidence type="ECO:0000256" key="1">
    <source>
        <dbReference type="ARBA" id="ARBA00004123"/>
    </source>
</evidence>
<dbReference type="CDD" id="cd12148">
    <property type="entry name" value="fungal_TF_MHR"/>
    <property type="match status" value="1"/>
</dbReference>
<dbReference type="GO" id="GO:0006351">
    <property type="term" value="P:DNA-templated transcription"/>
    <property type="evidence" value="ECO:0007669"/>
    <property type="project" value="InterPro"/>
</dbReference>
<dbReference type="Pfam" id="PF04082">
    <property type="entry name" value="Fungal_trans"/>
    <property type="match status" value="1"/>
</dbReference>
<organism evidence="9 10">
    <name type="scientific">Amniculicola lignicola CBS 123094</name>
    <dbReference type="NCBI Taxonomy" id="1392246"/>
    <lineage>
        <taxon>Eukaryota</taxon>
        <taxon>Fungi</taxon>
        <taxon>Dikarya</taxon>
        <taxon>Ascomycota</taxon>
        <taxon>Pezizomycotina</taxon>
        <taxon>Dothideomycetes</taxon>
        <taxon>Pleosporomycetidae</taxon>
        <taxon>Pleosporales</taxon>
        <taxon>Amniculicolaceae</taxon>
        <taxon>Amniculicola</taxon>
    </lineage>
</organism>
<dbReference type="GO" id="GO:0005634">
    <property type="term" value="C:nucleus"/>
    <property type="evidence" value="ECO:0007669"/>
    <property type="project" value="UniProtKB-SubCell"/>
</dbReference>